<accession>A0A934IM16</accession>
<dbReference type="InterPro" id="IPR045524">
    <property type="entry name" value="DUF6473"/>
</dbReference>
<feature type="domain" description="DUF6473" evidence="1">
    <location>
        <begin position="34"/>
        <end position="134"/>
    </location>
</feature>
<dbReference type="RefSeq" id="WP_198880798.1">
    <property type="nucleotide sequence ID" value="NZ_JAEKJA010000003.1"/>
</dbReference>
<name>A0A934IM16_9HYPH</name>
<evidence type="ECO:0000313" key="3">
    <source>
        <dbReference type="Proteomes" id="UP000609531"/>
    </source>
</evidence>
<dbReference type="Pfam" id="PF20078">
    <property type="entry name" value="DUF6473"/>
    <property type="match status" value="2"/>
</dbReference>
<dbReference type="AlphaFoldDB" id="A0A934IM16"/>
<comment type="caution">
    <text evidence="2">The sequence shown here is derived from an EMBL/GenBank/DDBJ whole genome shotgun (WGS) entry which is preliminary data.</text>
</comment>
<evidence type="ECO:0000313" key="2">
    <source>
        <dbReference type="EMBL" id="MBJ3774891.1"/>
    </source>
</evidence>
<sequence length="298" mass="33245">MTNGTPAALPPLFGSSHLETGLVGPYQETDRRIIDYQQVMLAGHAFRGPLPARLYSKELIGFIGAAQTFGRFARVPFPTLVGSMLSRDVLNLGYAGAGPDFYLNNKVLLSLLSNCKVVVVQVMSGRSVSNSVFESLMGRNVLRRRFDNKRMTDGPAYEWYRKEKGGEAALDLVRETQENWVKSMIQLAHAIQTKTILFWFSERSTDFEPKGGSFQELMGEFPHLVSTEMIERVMGHFDAYATCVSQRGLPQPLIDRHTGEPVEVYFAGASRARNIYYPSPSMHVDAAMSLEDPLKALL</sequence>
<evidence type="ECO:0000259" key="1">
    <source>
        <dbReference type="Pfam" id="PF20078"/>
    </source>
</evidence>
<gene>
    <name evidence="2" type="ORF">JCR33_04285</name>
</gene>
<feature type="domain" description="DUF6473" evidence="1">
    <location>
        <begin position="172"/>
        <end position="296"/>
    </location>
</feature>
<dbReference type="Proteomes" id="UP000609531">
    <property type="component" value="Unassembled WGS sequence"/>
</dbReference>
<reference evidence="2" key="1">
    <citation type="submission" date="2020-12" db="EMBL/GenBank/DDBJ databases">
        <title>Bacterial taxonomy.</title>
        <authorList>
            <person name="Pan X."/>
        </authorList>
    </citation>
    <scope>NUCLEOTIDE SEQUENCE</scope>
    <source>
        <strain evidence="2">B2012</strain>
    </source>
</reference>
<dbReference type="EMBL" id="JAEKJA010000003">
    <property type="protein sequence ID" value="MBJ3774891.1"/>
    <property type="molecule type" value="Genomic_DNA"/>
</dbReference>
<protein>
    <recommendedName>
        <fullName evidence="1">DUF6473 domain-containing protein</fullName>
    </recommendedName>
</protein>
<proteinExistence type="predicted"/>
<organism evidence="2 3">
    <name type="scientific">Acuticoccus mangrovi</name>
    <dbReference type="NCBI Taxonomy" id="2796142"/>
    <lineage>
        <taxon>Bacteria</taxon>
        <taxon>Pseudomonadati</taxon>
        <taxon>Pseudomonadota</taxon>
        <taxon>Alphaproteobacteria</taxon>
        <taxon>Hyphomicrobiales</taxon>
        <taxon>Amorphaceae</taxon>
        <taxon>Acuticoccus</taxon>
    </lineage>
</organism>
<keyword evidence="3" id="KW-1185">Reference proteome</keyword>